<feature type="domain" description="Acyl-protein synthetase LuxE" evidence="1">
    <location>
        <begin position="19"/>
        <end position="374"/>
    </location>
</feature>
<dbReference type="Gene3D" id="3.40.50.12780">
    <property type="entry name" value="N-terminal domain of ligase-like"/>
    <property type="match status" value="1"/>
</dbReference>
<protein>
    <submittedName>
        <fullName evidence="2">Long-chain-fatty-acid---luciferin-component ligase</fullName>
    </submittedName>
</protein>
<dbReference type="InterPro" id="IPR016671">
    <property type="entry name" value="LuxE_bac"/>
</dbReference>
<gene>
    <name evidence="2" type="ORF">SAMN05421579_12523</name>
</gene>
<keyword evidence="2" id="KW-0436">Ligase</keyword>
<evidence type="ECO:0000313" key="2">
    <source>
        <dbReference type="EMBL" id="SFN84185.1"/>
    </source>
</evidence>
<sequence>MFKSIELYEKIKEVNGDSIKWLITNSNFLYSLPIEEQQELKTHIIRDAFKYHFENNAYYREQCQNKGVQPSDIQNYTDLVNIPVIPVSTFKSANSHRLLSKPLSSIEHEMRSTGTSGIPSVARRCDETMDYTTLGLYNSFRDMLKLSSGAGLCLCPSTEEIPEMGMIKAFNWLAGLLDTNRFMVKEERFVPEEAVSQLKEWQGKFTRHLIGPPFLIHRFISFLKATNTKLELDSGSMVITLGGWKRFTGAMISRTEFNQELETWLGIPANQIRDMYGLVEANFLAIEDEFNQKHIPPYIHFSVRDPENLSQEVADGEMGQLVIFDPIARSTPGMLLTEDMIYLRTDYDPSGRNSQRMQYVMRAPSATEFGCCAVNLEGKMSADEQRDACPVTQ</sequence>
<dbReference type="GO" id="GO:0008218">
    <property type="term" value="P:bioluminescence"/>
    <property type="evidence" value="ECO:0007669"/>
    <property type="project" value="InterPro"/>
</dbReference>
<evidence type="ECO:0000313" key="3">
    <source>
        <dbReference type="Proteomes" id="UP000199011"/>
    </source>
</evidence>
<accession>A0A1I5CAY1</accession>
<dbReference type="InterPro" id="IPR007534">
    <property type="entry name" value="LuxE"/>
</dbReference>
<dbReference type="InterPro" id="IPR042099">
    <property type="entry name" value="ANL_N_sf"/>
</dbReference>
<dbReference type="GO" id="GO:0047474">
    <property type="term" value="F:long-chain fatty acid--protein ligase activity"/>
    <property type="evidence" value="ECO:0007669"/>
    <property type="project" value="InterPro"/>
</dbReference>
<dbReference type="Proteomes" id="UP000199011">
    <property type="component" value="Unassembled WGS sequence"/>
</dbReference>
<dbReference type="Pfam" id="PF04443">
    <property type="entry name" value="LuxE"/>
    <property type="match status" value="1"/>
</dbReference>
<dbReference type="OrthoDB" id="6761572at2"/>
<name>A0A1I5CAY1_9GAMM</name>
<reference evidence="3" key="1">
    <citation type="submission" date="2016-10" db="EMBL/GenBank/DDBJ databases">
        <authorList>
            <person name="Varghese N."/>
            <person name="Submissions S."/>
        </authorList>
    </citation>
    <scope>NUCLEOTIDE SEQUENCE [LARGE SCALE GENOMIC DNA]</scope>
    <source>
        <strain evidence="3">DSM 16522</strain>
    </source>
</reference>
<dbReference type="STRING" id="53341.SAMN05421579_12523"/>
<evidence type="ECO:0000259" key="1">
    <source>
        <dbReference type="Pfam" id="PF04443"/>
    </source>
</evidence>
<dbReference type="EMBL" id="FOVO01000025">
    <property type="protein sequence ID" value="SFN84185.1"/>
    <property type="molecule type" value="Genomic_DNA"/>
</dbReference>
<keyword evidence="3" id="KW-1185">Reference proteome</keyword>
<organism evidence="2 3">
    <name type="scientific">Xenorhabdus japonica</name>
    <dbReference type="NCBI Taxonomy" id="53341"/>
    <lineage>
        <taxon>Bacteria</taxon>
        <taxon>Pseudomonadati</taxon>
        <taxon>Pseudomonadota</taxon>
        <taxon>Gammaproteobacteria</taxon>
        <taxon>Enterobacterales</taxon>
        <taxon>Morganellaceae</taxon>
        <taxon>Xenorhabdus</taxon>
    </lineage>
</organism>
<proteinExistence type="predicted"/>
<dbReference type="AlphaFoldDB" id="A0A1I5CAY1"/>
<dbReference type="PIRSF" id="PIRSF016580">
    <property type="entry name" value="Acyl-protein_synthetase_LuxE"/>
    <property type="match status" value="1"/>
</dbReference>
<dbReference type="RefSeq" id="WP_092519730.1">
    <property type="nucleotide sequence ID" value="NZ_CAWRAH010000057.1"/>
</dbReference>